<dbReference type="Gene3D" id="3.40.50.1820">
    <property type="entry name" value="alpha/beta hydrolase"/>
    <property type="match status" value="1"/>
</dbReference>
<evidence type="ECO:0000313" key="2">
    <source>
        <dbReference type="EMBL" id="KAG5637465.1"/>
    </source>
</evidence>
<feature type="domain" description="AB hydrolase-1" evidence="1">
    <location>
        <begin position="29"/>
        <end position="311"/>
    </location>
</feature>
<accession>A0A9P7FYC1</accession>
<dbReference type="AlphaFoldDB" id="A0A9P7FYC1"/>
<sequence length="320" mass="34807">MSDEHILALAGGRRIAYAHSGNAASPRVLIFFHGTFGVGDASHPSPILAAKNIFALSPTLPGWGNSSPVPAGKPYHVCLAEDITALLTHLYPDSSRLQIYIGGGSFGTVPAQMLYGAPFDLFPLGRQVVGCLLIAPLSPFRYHKEYTKSMPLSTYFAIGPPAHVVPCHLVQRAAALALRCKTRTQAAAEKFIREHLFDKMGDGERAALRRWRQGKGRTEEDVVGHLARNMVQSVAKTWDGFVGMADVIHSDWGFRPDALDEEHTVDRPVLVVASTDDAMTPDGMARWLAGSYANARLRLISGGHLAAMFHLDSILDEFVI</sequence>
<comment type="caution">
    <text evidence="2">The sequence shown here is derived from an EMBL/GenBank/DDBJ whole genome shotgun (WGS) entry which is preliminary data.</text>
</comment>
<dbReference type="OrthoDB" id="294702at2759"/>
<proteinExistence type="predicted"/>
<evidence type="ECO:0000259" key="1">
    <source>
        <dbReference type="Pfam" id="PF12697"/>
    </source>
</evidence>
<dbReference type="InterPro" id="IPR000073">
    <property type="entry name" value="AB_hydrolase_1"/>
</dbReference>
<organism evidence="2 3">
    <name type="scientific">Sphagnurus paluster</name>
    <dbReference type="NCBI Taxonomy" id="117069"/>
    <lineage>
        <taxon>Eukaryota</taxon>
        <taxon>Fungi</taxon>
        <taxon>Dikarya</taxon>
        <taxon>Basidiomycota</taxon>
        <taxon>Agaricomycotina</taxon>
        <taxon>Agaricomycetes</taxon>
        <taxon>Agaricomycetidae</taxon>
        <taxon>Agaricales</taxon>
        <taxon>Tricholomatineae</taxon>
        <taxon>Lyophyllaceae</taxon>
        <taxon>Sphagnurus</taxon>
    </lineage>
</organism>
<dbReference type="InterPro" id="IPR029058">
    <property type="entry name" value="AB_hydrolase_fold"/>
</dbReference>
<protein>
    <recommendedName>
        <fullName evidence="1">AB hydrolase-1 domain-containing protein</fullName>
    </recommendedName>
</protein>
<reference evidence="2" key="1">
    <citation type="submission" date="2021-02" db="EMBL/GenBank/DDBJ databases">
        <authorList>
            <person name="Nieuwenhuis M."/>
            <person name="Van De Peppel L.J.J."/>
        </authorList>
    </citation>
    <scope>NUCLEOTIDE SEQUENCE</scope>
    <source>
        <strain evidence="2">D49</strain>
    </source>
</reference>
<evidence type="ECO:0000313" key="3">
    <source>
        <dbReference type="Proteomes" id="UP000717328"/>
    </source>
</evidence>
<dbReference type="EMBL" id="JABCKI010005828">
    <property type="protein sequence ID" value="KAG5637465.1"/>
    <property type="molecule type" value="Genomic_DNA"/>
</dbReference>
<dbReference type="Pfam" id="PF12697">
    <property type="entry name" value="Abhydrolase_6"/>
    <property type="match status" value="1"/>
</dbReference>
<reference evidence="2" key="2">
    <citation type="submission" date="2021-10" db="EMBL/GenBank/DDBJ databases">
        <title>Phylogenomics reveals ancestral predisposition of the termite-cultivated fungus Termitomyces towards a domesticated lifestyle.</title>
        <authorList>
            <person name="Auxier B."/>
            <person name="Grum-Grzhimaylo A."/>
            <person name="Cardenas M.E."/>
            <person name="Lodge J.D."/>
            <person name="Laessoe T."/>
            <person name="Pedersen O."/>
            <person name="Smith M.E."/>
            <person name="Kuyper T.W."/>
            <person name="Franco-Molano E.A."/>
            <person name="Baroni T.J."/>
            <person name="Aanen D.K."/>
        </authorList>
    </citation>
    <scope>NUCLEOTIDE SEQUENCE</scope>
    <source>
        <strain evidence="2">D49</strain>
    </source>
</reference>
<keyword evidence="3" id="KW-1185">Reference proteome</keyword>
<dbReference type="Proteomes" id="UP000717328">
    <property type="component" value="Unassembled WGS sequence"/>
</dbReference>
<dbReference type="SUPFAM" id="SSF53474">
    <property type="entry name" value="alpha/beta-Hydrolases"/>
    <property type="match status" value="1"/>
</dbReference>
<gene>
    <name evidence="2" type="ORF">H0H81_004482</name>
</gene>
<name>A0A9P7FYC1_9AGAR</name>